<organism evidence="1 2">
    <name type="scientific">Leptospira jelokensis</name>
    <dbReference type="NCBI Taxonomy" id="2484931"/>
    <lineage>
        <taxon>Bacteria</taxon>
        <taxon>Pseudomonadati</taxon>
        <taxon>Spirochaetota</taxon>
        <taxon>Spirochaetia</taxon>
        <taxon>Leptospirales</taxon>
        <taxon>Leptospiraceae</taxon>
        <taxon>Leptospira</taxon>
    </lineage>
</organism>
<dbReference type="Proteomes" id="UP000297567">
    <property type="component" value="Unassembled WGS sequence"/>
</dbReference>
<keyword evidence="2" id="KW-1185">Reference proteome</keyword>
<accession>A0A4Z0ZY08</accession>
<sequence>MEVHRIKLELLSREGNSTETILERIEKEVEVTEPQFLTKLLEAIGEENVPVTHVFEIIPELETKYILMECKYVSDDFSLGIKKGQLAPISCKFTETEAPKLIEGGFLLWFGEIDYLEVLSSNAQKVKVEIYVG</sequence>
<dbReference type="RefSeq" id="WP_135645116.1">
    <property type="nucleotide sequence ID" value="NZ_RQGH01000035.1"/>
</dbReference>
<name>A0A4Z0ZY08_9LEPT</name>
<protein>
    <submittedName>
        <fullName evidence="1">Uncharacterized protein</fullName>
    </submittedName>
</protein>
<dbReference type="AlphaFoldDB" id="A0A4Z0ZY08"/>
<evidence type="ECO:0000313" key="1">
    <source>
        <dbReference type="EMBL" id="TGL58628.1"/>
    </source>
</evidence>
<reference evidence="1" key="1">
    <citation type="journal article" date="2019" name="PLoS Negl. Trop. Dis.">
        <title>Revisiting the worldwide diversity of Leptospira species in the environment.</title>
        <authorList>
            <person name="Vincent A.T."/>
            <person name="Schiettekatte O."/>
            <person name="Bourhy P."/>
            <person name="Veyrier F.J."/>
            <person name="Picardeau M."/>
        </authorList>
    </citation>
    <scope>NUCLEOTIDE SEQUENCE [LARGE SCALE GENOMIC DNA]</scope>
    <source>
        <strain evidence="1">201702451</strain>
    </source>
</reference>
<evidence type="ECO:0000313" key="2">
    <source>
        <dbReference type="Proteomes" id="UP000297567"/>
    </source>
</evidence>
<comment type="caution">
    <text evidence="1">The sequence shown here is derived from an EMBL/GenBank/DDBJ whole genome shotgun (WGS) entry which is preliminary data.</text>
</comment>
<dbReference type="EMBL" id="RQGH01000035">
    <property type="protein sequence ID" value="TGL58628.1"/>
    <property type="molecule type" value="Genomic_DNA"/>
</dbReference>
<gene>
    <name evidence="1" type="ORF">EHQ62_17185</name>
</gene>
<proteinExistence type="predicted"/>